<comment type="caution">
    <text evidence="5">The sequence shown here is derived from an EMBL/GenBank/DDBJ whole genome shotgun (WGS) entry which is preliminary data.</text>
</comment>
<evidence type="ECO:0000256" key="3">
    <source>
        <dbReference type="ARBA" id="ARBA00023274"/>
    </source>
</evidence>
<dbReference type="EMBL" id="CAWUHB010000022">
    <property type="protein sequence ID" value="CAK7221214.1"/>
    <property type="molecule type" value="Genomic_DNA"/>
</dbReference>
<comment type="similarity">
    <text evidence="1 4">Belongs to the bacterial ribosomal protein bL36 family.</text>
</comment>
<dbReference type="Pfam" id="PF00444">
    <property type="entry name" value="Ribosomal_L36"/>
    <property type="match status" value="1"/>
</dbReference>
<protein>
    <recommendedName>
        <fullName evidence="4">Ribosomal protein</fullName>
    </recommendedName>
</protein>
<keyword evidence="3 4" id="KW-0687">Ribonucleoprotein</keyword>
<evidence type="ECO:0000256" key="4">
    <source>
        <dbReference type="RuleBase" id="RU000570"/>
    </source>
</evidence>
<dbReference type="HAMAP" id="MF_00251">
    <property type="entry name" value="Ribosomal_bL36"/>
    <property type="match status" value="1"/>
</dbReference>
<gene>
    <name evidence="5" type="ORF">SCUCBS95973_004418</name>
</gene>
<evidence type="ECO:0000256" key="2">
    <source>
        <dbReference type="ARBA" id="ARBA00022980"/>
    </source>
</evidence>
<name>A0ABP0BNI5_9PEZI</name>
<sequence>MAFAHIARLLAPASVRAAASRTAAAARASAASTSSTSSTSTSSLTTALASLRIQGTAPQQKRVFSIVAASTTRPVAAMATQQQHTCQHVHGHGHTHKHTPALALGHARQQTRGMKVHSSVKRRCEHCKVVRRKGGKRHRGYMYIICPANPRHKQRQG</sequence>
<dbReference type="Proteomes" id="UP001642405">
    <property type="component" value="Unassembled WGS sequence"/>
</dbReference>
<proteinExistence type="inferred from homology"/>
<organism evidence="5 6">
    <name type="scientific">Sporothrix curviconia</name>
    <dbReference type="NCBI Taxonomy" id="1260050"/>
    <lineage>
        <taxon>Eukaryota</taxon>
        <taxon>Fungi</taxon>
        <taxon>Dikarya</taxon>
        <taxon>Ascomycota</taxon>
        <taxon>Pezizomycotina</taxon>
        <taxon>Sordariomycetes</taxon>
        <taxon>Sordariomycetidae</taxon>
        <taxon>Ophiostomatales</taxon>
        <taxon>Ophiostomataceae</taxon>
        <taxon>Sporothrix</taxon>
    </lineage>
</organism>
<dbReference type="InterPro" id="IPR000473">
    <property type="entry name" value="Ribosomal_bL36"/>
</dbReference>
<dbReference type="InterPro" id="IPR052010">
    <property type="entry name" value="Ribosomal_LSU_bL36"/>
</dbReference>
<dbReference type="PANTHER" id="PTHR18804:SF16">
    <property type="entry name" value="RIBOSOMAL PROTEIN"/>
    <property type="match status" value="1"/>
</dbReference>
<evidence type="ECO:0000256" key="1">
    <source>
        <dbReference type="ARBA" id="ARBA00007645"/>
    </source>
</evidence>
<dbReference type="PANTHER" id="PTHR18804">
    <property type="entry name" value="RIBOSOMAL PROTEIN"/>
    <property type="match status" value="1"/>
</dbReference>
<dbReference type="NCBIfam" id="TIGR01022">
    <property type="entry name" value="rpmJ_bact"/>
    <property type="match status" value="1"/>
</dbReference>
<dbReference type="InterPro" id="IPR035977">
    <property type="entry name" value="Ribosomal_bL36_sp"/>
</dbReference>
<keyword evidence="2 4" id="KW-0689">Ribosomal protein</keyword>
<reference evidence="5 6" key="1">
    <citation type="submission" date="2024-01" db="EMBL/GenBank/DDBJ databases">
        <authorList>
            <person name="Allen C."/>
            <person name="Tagirdzhanova G."/>
        </authorList>
    </citation>
    <scope>NUCLEOTIDE SEQUENCE [LARGE SCALE GENOMIC DNA]</scope>
</reference>
<accession>A0ABP0BNI5</accession>
<keyword evidence="6" id="KW-1185">Reference proteome</keyword>
<evidence type="ECO:0000313" key="5">
    <source>
        <dbReference type="EMBL" id="CAK7221214.1"/>
    </source>
</evidence>
<evidence type="ECO:0000313" key="6">
    <source>
        <dbReference type="Proteomes" id="UP001642405"/>
    </source>
</evidence>
<dbReference type="SUPFAM" id="SSF57840">
    <property type="entry name" value="Ribosomal protein L36"/>
    <property type="match status" value="1"/>
</dbReference>